<keyword evidence="5" id="KW-0926">Vacuole</keyword>
<dbReference type="AlphaFoldDB" id="A0A5C8V684"/>
<evidence type="ECO:0000259" key="10">
    <source>
        <dbReference type="Pfam" id="PF04389"/>
    </source>
</evidence>
<dbReference type="RefSeq" id="WP_147741241.1">
    <property type="nucleotide sequence ID" value="NZ_VRUR01000001.1"/>
</dbReference>
<comment type="function">
    <text evidence="1">May be involved in vacuolar sorting and osmoregulation.</text>
</comment>
<evidence type="ECO:0000256" key="3">
    <source>
        <dbReference type="ARBA" id="ARBA00010918"/>
    </source>
</evidence>
<evidence type="ECO:0000313" key="11">
    <source>
        <dbReference type="EMBL" id="TXN37375.1"/>
    </source>
</evidence>
<comment type="caution">
    <text evidence="11">The sequence shown here is derived from an EMBL/GenBank/DDBJ whole genome shotgun (WGS) entry which is preliminary data.</text>
</comment>
<dbReference type="EMBL" id="VRUR01000001">
    <property type="protein sequence ID" value="TXN37375.1"/>
    <property type="molecule type" value="Genomic_DNA"/>
</dbReference>
<dbReference type="Proteomes" id="UP000321456">
    <property type="component" value="Unassembled WGS sequence"/>
</dbReference>
<feature type="transmembrane region" description="Helical" evidence="9">
    <location>
        <begin position="478"/>
        <end position="495"/>
    </location>
</feature>
<dbReference type="InterPro" id="IPR045175">
    <property type="entry name" value="M28_fam"/>
</dbReference>
<feature type="transmembrane region" description="Helical" evidence="9">
    <location>
        <begin position="402"/>
        <end position="419"/>
    </location>
</feature>
<dbReference type="InterPro" id="IPR007484">
    <property type="entry name" value="Peptidase_M28"/>
</dbReference>
<feature type="transmembrane region" description="Helical" evidence="9">
    <location>
        <begin position="455"/>
        <end position="471"/>
    </location>
</feature>
<evidence type="ECO:0000256" key="4">
    <source>
        <dbReference type="ARBA" id="ARBA00017435"/>
    </source>
</evidence>
<dbReference type="Gene3D" id="3.40.630.10">
    <property type="entry name" value="Zn peptidases"/>
    <property type="match status" value="1"/>
</dbReference>
<feature type="transmembrane region" description="Helical" evidence="9">
    <location>
        <begin position="501"/>
        <end position="522"/>
    </location>
</feature>
<dbReference type="GO" id="GO:0008235">
    <property type="term" value="F:metalloexopeptidase activity"/>
    <property type="evidence" value="ECO:0007669"/>
    <property type="project" value="InterPro"/>
</dbReference>
<feature type="transmembrane region" description="Helical" evidence="9">
    <location>
        <begin position="360"/>
        <end position="382"/>
    </location>
</feature>
<feature type="domain" description="Peptidase M28" evidence="10">
    <location>
        <begin position="99"/>
        <end position="288"/>
    </location>
</feature>
<dbReference type="Pfam" id="PF04389">
    <property type="entry name" value="Peptidase_M28"/>
    <property type="match status" value="1"/>
</dbReference>
<accession>A0A5C8V684</accession>
<evidence type="ECO:0000313" key="12">
    <source>
        <dbReference type="Proteomes" id="UP000321456"/>
    </source>
</evidence>
<dbReference type="SUPFAM" id="SSF53187">
    <property type="entry name" value="Zn-dependent exopeptidases"/>
    <property type="match status" value="1"/>
</dbReference>
<feature type="transmembrane region" description="Helical" evidence="9">
    <location>
        <begin position="431"/>
        <end position="449"/>
    </location>
</feature>
<evidence type="ECO:0000256" key="9">
    <source>
        <dbReference type="SAM" id="Phobius"/>
    </source>
</evidence>
<keyword evidence="9" id="KW-0472">Membrane</keyword>
<evidence type="ECO:0000256" key="6">
    <source>
        <dbReference type="ARBA" id="ARBA00022989"/>
    </source>
</evidence>
<evidence type="ECO:0000256" key="2">
    <source>
        <dbReference type="ARBA" id="ARBA00004128"/>
    </source>
</evidence>
<organism evidence="11 12">
    <name type="scientific">Flagellimonas hymeniacidonis</name>
    <dbReference type="NCBI Taxonomy" id="2603628"/>
    <lineage>
        <taxon>Bacteria</taxon>
        <taxon>Pseudomonadati</taxon>
        <taxon>Bacteroidota</taxon>
        <taxon>Flavobacteriia</taxon>
        <taxon>Flavobacteriales</taxon>
        <taxon>Flavobacteriaceae</taxon>
        <taxon>Flagellimonas</taxon>
    </lineage>
</organism>
<feature type="transmembrane region" description="Helical" evidence="9">
    <location>
        <begin position="534"/>
        <end position="553"/>
    </location>
</feature>
<dbReference type="PANTHER" id="PTHR12147:SF58">
    <property type="entry name" value="VACUOLAR MEMBRANE PROTEASE"/>
    <property type="match status" value="1"/>
</dbReference>
<dbReference type="PANTHER" id="PTHR12147">
    <property type="entry name" value="METALLOPEPTIDASE M28 FAMILY MEMBER"/>
    <property type="match status" value="1"/>
</dbReference>
<keyword evidence="6 9" id="KW-1133">Transmembrane helix</keyword>
<sequence length="759" mass="85622">MKFSKTLALILLIFAVYWSYKSLMPAYEPDSEIESQLFSTDRALVHVKTMSKEPHAVGFPSHADVRSYLISELKALGLETTTQEGYTAGDWANLSKATNILARIKGSEDGKALLLLSHYDSNPHSSYGASDAASGVATILEGIRAFLSTNRTPKNDIIILFSDAEELGLNGADLFVNNHPWAKDVGLALNFEARGSGGPSYMLIETNGGNGNLIEAFTKANPKYPVANSLAYSIYKMLPNDTDLTVFREDGDIEGFNFAFIDDHYDYHTALDTYERLDKNTMAHQGSYLMPLLSYFSDADLTNLKSENDYIYFNLPFFKLVSYPFEWIWPMLGIALLAFLLLIVMGLKKGKLNIKDGLKGFLPLIIVLGINGVFGYFGWSAIKWWYPDFNDILHGFTYNGHTYIMVYAMLSLAVCFWVYHKFKKTSTANLLVAPILIWLVICGLVAMYLKGASFFIIPLFGLLVAFMVMINQEEPNPLLLVFLALPAVFIYSPFIKMFPVGLGLKMMVAATIFTTLLFFLILPFFGQIRSKHRLAYLSLFLFAAFSISAHIHADFNEKRPKPSSLLYVYDADKDSAIWATYDYSPIGWNGQFLGNEKRIPEAGTYKTLPSKYRTDFSYVADAPKKDIAVPWVDTTKDTIIGNERILELCVTPKRDVNRLDVYTNSIQLSSAKVNNIQLSDRFLKTRKKRLITHYVTNNEYTELELAFPKDAVLELTFYEASNDLLSHKEFSVPERPKNSIPMPFVLNDAILVTKTIKFE</sequence>
<keyword evidence="9" id="KW-0812">Transmembrane</keyword>
<comment type="subcellular location">
    <subcellularLocation>
        <location evidence="2">Vacuole membrane</location>
        <topology evidence="2">Multi-pass membrane protein</topology>
    </subcellularLocation>
</comment>
<protein>
    <recommendedName>
        <fullName evidence="4">Vacuolar membrane protease</fullName>
    </recommendedName>
    <alternativeName>
        <fullName evidence="8">FXNA-related family protease 1</fullName>
    </alternativeName>
</protein>
<evidence type="ECO:0000256" key="1">
    <source>
        <dbReference type="ARBA" id="ARBA00003273"/>
    </source>
</evidence>
<evidence type="ECO:0000256" key="7">
    <source>
        <dbReference type="ARBA" id="ARBA00023180"/>
    </source>
</evidence>
<evidence type="ECO:0000256" key="5">
    <source>
        <dbReference type="ARBA" id="ARBA00022554"/>
    </source>
</evidence>
<keyword evidence="7" id="KW-0325">Glycoprotein</keyword>
<keyword evidence="12" id="KW-1185">Reference proteome</keyword>
<comment type="similarity">
    <text evidence="3">Belongs to the peptidase M28 family.</text>
</comment>
<feature type="transmembrane region" description="Helical" evidence="9">
    <location>
        <begin position="327"/>
        <end position="348"/>
    </location>
</feature>
<dbReference type="GO" id="GO:0005774">
    <property type="term" value="C:vacuolar membrane"/>
    <property type="evidence" value="ECO:0007669"/>
    <property type="project" value="UniProtKB-SubCell"/>
</dbReference>
<name>A0A5C8V684_9FLAO</name>
<dbReference type="GO" id="GO:0006508">
    <property type="term" value="P:proteolysis"/>
    <property type="evidence" value="ECO:0007669"/>
    <property type="project" value="InterPro"/>
</dbReference>
<reference evidence="11 12" key="1">
    <citation type="submission" date="2019-08" db="EMBL/GenBank/DDBJ databases">
        <title>Professor.</title>
        <authorList>
            <person name="Park J.S."/>
        </authorList>
    </citation>
    <scope>NUCLEOTIDE SEQUENCE [LARGE SCALE GENOMIC DNA]</scope>
    <source>
        <strain evidence="11 12">176CP5-101</strain>
    </source>
</reference>
<proteinExistence type="inferred from homology"/>
<evidence type="ECO:0000256" key="8">
    <source>
        <dbReference type="ARBA" id="ARBA00031512"/>
    </source>
</evidence>
<gene>
    <name evidence="11" type="ORF">FVB32_03555</name>
</gene>